<reference evidence="2" key="1">
    <citation type="submission" date="2016-10" db="EMBL/GenBank/DDBJ databases">
        <title>Comparative genomics uncovers the prolific and rare metabolic potential of the cyanobacterial genus Moorea.</title>
        <authorList>
            <person name="Leao T."/>
            <person name="Castelao G."/>
            <person name="Korobeynikov A."/>
            <person name="Monroe E.A."/>
            <person name="Podell S."/>
            <person name="Glukhov E."/>
            <person name="Allen E."/>
            <person name="Gerwick W.H."/>
            <person name="Gerwick L."/>
        </authorList>
    </citation>
    <scope>NUCLEOTIDE SEQUENCE [LARGE SCALE GENOMIC DNA]</scope>
    <source>
        <strain evidence="2">JHB</strain>
    </source>
</reference>
<evidence type="ECO:0000313" key="2">
    <source>
        <dbReference type="Proteomes" id="UP000176944"/>
    </source>
</evidence>
<gene>
    <name evidence="1" type="ORF">BJP36_21115</name>
</gene>
<dbReference type="AlphaFoldDB" id="A0A1D9G316"/>
<protein>
    <submittedName>
        <fullName evidence="1">Uncharacterized protein</fullName>
    </submittedName>
</protein>
<dbReference type="EMBL" id="CP017708">
    <property type="protein sequence ID" value="AOY82027.1"/>
    <property type="molecule type" value="Genomic_DNA"/>
</dbReference>
<dbReference type="Proteomes" id="UP000176944">
    <property type="component" value="Chromosome"/>
</dbReference>
<organism evidence="1 2">
    <name type="scientific">Moorena producens (strain JHB)</name>
    <dbReference type="NCBI Taxonomy" id="1454205"/>
    <lineage>
        <taxon>Bacteria</taxon>
        <taxon>Bacillati</taxon>
        <taxon>Cyanobacteriota</taxon>
        <taxon>Cyanophyceae</taxon>
        <taxon>Coleofasciculales</taxon>
        <taxon>Coleofasciculaceae</taxon>
        <taxon>Moorena</taxon>
    </lineage>
</organism>
<name>A0A1D9G316_MOOP1</name>
<accession>A0A1D9G316</accession>
<sequence>MKRNQLLLIGLTLLTTLLLIIGGRTPWSKPEQLTIPIQSLPAQAQLSALAAFPTTADTSAHTLRLNQEPYKDLTKRFQVGILEGYKVSTMGGFPLIEAPDGNLAYTVLVEQRATDRPLSNPSLAQIAIEQFRRGEGFQTGNFQPVPGGVSLPWRGSLTLGGQTQPVSGVILARQLGKNVVVMLICATESAQGDVKDAIALLANTLKPL</sequence>
<evidence type="ECO:0000313" key="1">
    <source>
        <dbReference type="EMBL" id="AOY82027.1"/>
    </source>
</evidence>
<proteinExistence type="predicted"/>